<proteinExistence type="predicted"/>
<protein>
    <submittedName>
        <fullName evidence="1">Uncharacterized protein</fullName>
    </submittedName>
</protein>
<organism evidence="1 2">
    <name type="scientific">Nesidiocoris tenuis</name>
    <dbReference type="NCBI Taxonomy" id="355587"/>
    <lineage>
        <taxon>Eukaryota</taxon>
        <taxon>Metazoa</taxon>
        <taxon>Ecdysozoa</taxon>
        <taxon>Arthropoda</taxon>
        <taxon>Hexapoda</taxon>
        <taxon>Insecta</taxon>
        <taxon>Pterygota</taxon>
        <taxon>Neoptera</taxon>
        <taxon>Paraneoptera</taxon>
        <taxon>Hemiptera</taxon>
        <taxon>Heteroptera</taxon>
        <taxon>Panheteroptera</taxon>
        <taxon>Cimicomorpha</taxon>
        <taxon>Miridae</taxon>
        <taxon>Dicyphina</taxon>
        <taxon>Nesidiocoris</taxon>
    </lineage>
</organism>
<name>A0ABN7A8Z4_9HEMI</name>
<keyword evidence="2" id="KW-1185">Reference proteome</keyword>
<evidence type="ECO:0000313" key="1">
    <source>
        <dbReference type="EMBL" id="BES87739.1"/>
    </source>
</evidence>
<dbReference type="Proteomes" id="UP001307889">
    <property type="component" value="Chromosome 1"/>
</dbReference>
<evidence type="ECO:0000313" key="2">
    <source>
        <dbReference type="Proteomes" id="UP001307889"/>
    </source>
</evidence>
<gene>
    <name evidence="1" type="ORF">NTJ_00544</name>
</gene>
<sequence length="105" mass="11738">MPDQAERVRGRRKSHLSLSNSSHLLSFLVPLELPYAHGVNLFQYRRKTGSQSFFTLAPSRSHALFALLALCHTRSALGPHQLRTICSPNSPESALPRASSHPFYN</sequence>
<accession>A0ABN7A8Z4</accession>
<reference evidence="1 2" key="1">
    <citation type="submission" date="2023-09" db="EMBL/GenBank/DDBJ databases">
        <title>Nesidiocoris tenuis whole genome shotgun sequence.</title>
        <authorList>
            <person name="Shibata T."/>
            <person name="Shimoda M."/>
            <person name="Kobayashi T."/>
            <person name="Uehara T."/>
        </authorList>
    </citation>
    <scope>NUCLEOTIDE SEQUENCE [LARGE SCALE GENOMIC DNA]</scope>
    <source>
        <strain evidence="1 2">Japan</strain>
    </source>
</reference>
<dbReference type="EMBL" id="AP028909">
    <property type="protein sequence ID" value="BES87739.1"/>
    <property type="molecule type" value="Genomic_DNA"/>
</dbReference>